<evidence type="ECO:0000259" key="1">
    <source>
        <dbReference type="Pfam" id="PF24035"/>
    </source>
</evidence>
<dbReference type="Pfam" id="PF24035">
    <property type="entry name" value="DUF7344"/>
    <property type="match status" value="1"/>
</dbReference>
<sequence>MSLPDLADECVVMEHGCALDDIPAEAVRDMYMSLYHSHIPHLVEIGAIEYDQERDLVTAGPAIAELHTHMDLSRRSLCDTAERALKALRNAISTDDGGCGLTIAHTRETLRNMGYDEDAVRQLIRHLERTGYIHFVDDCIRLVD</sequence>
<gene>
    <name evidence="2" type="ORF">MW046_03855</name>
</gene>
<name>A0A8U0A548_9EURY</name>
<evidence type="ECO:0000313" key="2">
    <source>
        <dbReference type="EMBL" id="UPM43588.1"/>
    </source>
</evidence>
<protein>
    <recommendedName>
        <fullName evidence="1">DUF7344 domain-containing protein</fullName>
    </recommendedName>
</protein>
<accession>A0A8U0A548</accession>
<proteinExistence type="predicted"/>
<dbReference type="AlphaFoldDB" id="A0A8U0A548"/>
<reference evidence="2" key="1">
    <citation type="submission" date="2022-04" db="EMBL/GenBank/DDBJ databases">
        <title>Halocatena sp. nov., isolated from a salt lake.</title>
        <authorList>
            <person name="Cui H.-L."/>
        </authorList>
    </citation>
    <scope>NUCLEOTIDE SEQUENCE</scope>
    <source>
        <strain evidence="2">AD-1</strain>
    </source>
</reference>
<evidence type="ECO:0000313" key="3">
    <source>
        <dbReference type="Proteomes" id="UP000831768"/>
    </source>
</evidence>
<organism evidence="2 3">
    <name type="scientific">Halocatena salina</name>
    <dbReference type="NCBI Taxonomy" id="2934340"/>
    <lineage>
        <taxon>Archaea</taxon>
        <taxon>Methanobacteriati</taxon>
        <taxon>Methanobacteriota</taxon>
        <taxon>Stenosarchaea group</taxon>
        <taxon>Halobacteria</taxon>
        <taxon>Halobacteriales</taxon>
        <taxon>Natronomonadaceae</taxon>
        <taxon>Halocatena</taxon>
    </lineage>
</organism>
<dbReference type="KEGG" id="haad:MW046_03855"/>
<dbReference type="EMBL" id="CP096019">
    <property type="protein sequence ID" value="UPM43588.1"/>
    <property type="molecule type" value="Genomic_DNA"/>
</dbReference>
<dbReference type="InterPro" id="IPR055768">
    <property type="entry name" value="DUF7344"/>
</dbReference>
<dbReference type="Proteomes" id="UP000831768">
    <property type="component" value="Chromosome"/>
</dbReference>
<feature type="domain" description="DUF7344" evidence="1">
    <location>
        <begin position="1"/>
        <end position="58"/>
    </location>
</feature>
<keyword evidence="3" id="KW-1185">Reference proteome</keyword>